<keyword evidence="3" id="KW-1185">Reference proteome</keyword>
<dbReference type="KEGG" id="llh:I41_09000"/>
<feature type="transmembrane region" description="Helical" evidence="1">
    <location>
        <begin position="101"/>
        <end position="121"/>
    </location>
</feature>
<evidence type="ECO:0000256" key="1">
    <source>
        <dbReference type="SAM" id="Phobius"/>
    </source>
</evidence>
<dbReference type="EMBL" id="CP036339">
    <property type="protein sequence ID" value="QDT71740.1"/>
    <property type="molecule type" value="Genomic_DNA"/>
</dbReference>
<protein>
    <submittedName>
        <fullName evidence="2">Uncharacterized protein</fullName>
    </submittedName>
</protein>
<proteinExistence type="predicted"/>
<dbReference type="RefSeq" id="WP_145431248.1">
    <property type="nucleotide sequence ID" value="NZ_CP036339.1"/>
</dbReference>
<feature type="transmembrane region" description="Helical" evidence="1">
    <location>
        <begin position="6"/>
        <end position="25"/>
    </location>
</feature>
<feature type="transmembrane region" description="Helical" evidence="1">
    <location>
        <begin position="127"/>
        <end position="148"/>
    </location>
</feature>
<dbReference type="Proteomes" id="UP000317909">
    <property type="component" value="Chromosome"/>
</dbReference>
<evidence type="ECO:0000313" key="2">
    <source>
        <dbReference type="EMBL" id="QDT71740.1"/>
    </source>
</evidence>
<keyword evidence="1" id="KW-0472">Membrane</keyword>
<sequence>MIVAFLRYALATLCFAASAICLMWFGRSQTCQIVSQIQKSYFQGEVETFNGMVGVRMHHQKVAQVGGQSGSFRGFPPESLIREWPGPLDVAKGKFGYRQGVVYFPLLYPALIFALAGVASIRLGCRFTLSSAIVATTVMTGLLGIAVIL</sequence>
<gene>
    <name evidence="2" type="ORF">I41_09000</name>
</gene>
<organism evidence="2 3">
    <name type="scientific">Lacipirellula limnantheis</name>
    <dbReference type="NCBI Taxonomy" id="2528024"/>
    <lineage>
        <taxon>Bacteria</taxon>
        <taxon>Pseudomonadati</taxon>
        <taxon>Planctomycetota</taxon>
        <taxon>Planctomycetia</taxon>
        <taxon>Pirellulales</taxon>
        <taxon>Lacipirellulaceae</taxon>
        <taxon>Lacipirellula</taxon>
    </lineage>
</organism>
<dbReference type="AlphaFoldDB" id="A0A517TTN9"/>
<keyword evidence="1" id="KW-0812">Transmembrane</keyword>
<keyword evidence="1" id="KW-1133">Transmembrane helix</keyword>
<reference evidence="2 3" key="1">
    <citation type="submission" date="2019-02" db="EMBL/GenBank/DDBJ databases">
        <title>Deep-cultivation of Planctomycetes and their phenomic and genomic characterization uncovers novel biology.</title>
        <authorList>
            <person name="Wiegand S."/>
            <person name="Jogler M."/>
            <person name="Boedeker C."/>
            <person name="Pinto D."/>
            <person name="Vollmers J."/>
            <person name="Rivas-Marin E."/>
            <person name="Kohn T."/>
            <person name="Peeters S.H."/>
            <person name="Heuer A."/>
            <person name="Rast P."/>
            <person name="Oberbeckmann S."/>
            <person name="Bunk B."/>
            <person name="Jeske O."/>
            <person name="Meyerdierks A."/>
            <person name="Storesund J.E."/>
            <person name="Kallscheuer N."/>
            <person name="Luecker S."/>
            <person name="Lage O.M."/>
            <person name="Pohl T."/>
            <person name="Merkel B.J."/>
            <person name="Hornburger P."/>
            <person name="Mueller R.-W."/>
            <person name="Bruemmer F."/>
            <person name="Labrenz M."/>
            <person name="Spormann A.M."/>
            <person name="Op den Camp H."/>
            <person name="Overmann J."/>
            <person name="Amann R."/>
            <person name="Jetten M.S.M."/>
            <person name="Mascher T."/>
            <person name="Medema M.H."/>
            <person name="Devos D.P."/>
            <person name="Kaster A.-K."/>
            <person name="Ovreas L."/>
            <person name="Rohde M."/>
            <person name="Galperin M.Y."/>
            <person name="Jogler C."/>
        </authorList>
    </citation>
    <scope>NUCLEOTIDE SEQUENCE [LARGE SCALE GENOMIC DNA]</scope>
    <source>
        <strain evidence="2 3">I41</strain>
    </source>
</reference>
<evidence type="ECO:0000313" key="3">
    <source>
        <dbReference type="Proteomes" id="UP000317909"/>
    </source>
</evidence>
<accession>A0A517TTN9</accession>
<name>A0A517TTN9_9BACT</name>